<dbReference type="GO" id="GO:0008168">
    <property type="term" value="F:methyltransferase activity"/>
    <property type="evidence" value="ECO:0007669"/>
    <property type="project" value="UniProtKB-KW"/>
</dbReference>
<dbReference type="Proteomes" id="UP001283341">
    <property type="component" value="Unassembled WGS sequence"/>
</dbReference>
<dbReference type="CDD" id="cd02440">
    <property type="entry name" value="AdoMet_MTases"/>
    <property type="match status" value="1"/>
</dbReference>
<reference evidence="2" key="1">
    <citation type="journal article" date="2023" name="Mol. Phylogenet. Evol.">
        <title>Genome-scale phylogeny and comparative genomics of the fungal order Sordariales.</title>
        <authorList>
            <person name="Hensen N."/>
            <person name="Bonometti L."/>
            <person name="Westerberg I."/>
            <person name="Brannstrom I.O."/>
            <person name="Guillou S."/>
            <person name="Cros-Aarteil S."/>
            <person name="Calhoun S."/>
            <person name="Haridas S."/>
            <person name="Kuo A."/>
            <person name="Mondo S."/>
            <person name="Pangilinan J."/>
            <person name="Riley R."/>
            <person name="LaButti K."/>
            <person name="Andreopoulos B."/>
            <person name="Lipzen A."/>
            <person name="Chen C."/>
            <person name="Yan M."/>
            <person name="Daum C."/>
            <person name="Ng V."/>
            <person name="Clum A."/>
            <person name="Steindorff A."/>
            <person name="Ohm R.A."/>
            <person name="Martin F."/>
            <person name="Silar P."/>
            <person name="Natvig D.O."/>
            <person name="Lalanne C."/>
            <person name="Gautier V."/>
            <person name="Ament-Velasquez S.L."/>
            <person name="Kruys A."/>
            <person name="Hutchinson M.I."/>
            <person name="Powell A.J."/>
            <person name="Barry K."/>
            <person name="Miller A.N."/>
            <person name="Grigoriev I.V."/>
            <person name="Debuchy R."/>
            <person name="Gladieux P."/>
            <person name="Hiltunen Thoren M."/>
            <person name="Johannesson H."/>
        </authorList>
    </citation>
    <scope>NUCLEOTIDE SEQUENCE</scope>
    <source>
        <strain evidence="2">CBS 118394</strain>
    </source>
</reference>
<evidence type="ECO:0000313" key="2">
    <source>
        <dbReference type="EMBL" id="KAK3312454.1"/>
    </source>
</evidence>
<dbReference type="GO" id="GO:0032259">
    <property type="term" value="P:methylation"/>
    <property type="evidence" value="ECO:0007669"/>
    <property type="project" value="UniProtKB-KW"/>
</dbReference>
<dbReference type="AlphaFoldDB" id="A0AAE0LZC5"/>
<reference evidence="2" key="2">
    <citation type="submission" date="2023-06" db="EMBL/GenBank/DDBJ databases">
        <authorList>
            <consortium name="Lawrence Berkeley National Laboratory"/>
            <person name="Haridas S."/>
            <person name="Hensen N."/>
            <person name="Bonometti L."/>
            <person name="Westerberg I."/>
            <person name="Brannstrom I.O."/>
            <person name="Guillou S."/>
            <person name="Cros-Aarteil S."/>
            <person name="Calhoun S."/>
            <person name="Kuo A."/>
            <person name="Mondo S."/>
            <person name="Pangilinan J."/>
            <person name="Riley R."/>
            <person name="Labutti K."/>
            <person name="Andreopoulos B."/>
            <person name="Lipzen A."/>
            <person name="Chen C."/>
            <person name="Yanf M."/>
            <person name="Daum C."/>
            <person name="Ng V."/>
            <person name="Clum A."/>
            <person name="Steindorff A."/>
            <person name="Ohm R."/>
            <person name="Martin F."/>
            <person name="Silar P."/>
            <person name="Natvig D."/>
            <person name="Lalanne C."/>
            <person name="Gautier V."/>
            <person name="Ament-Velasquez S.L."/>
            <person name="Kruys A."/>
            <person name="Hutchinson M.I."/>
            <person name="Powell A.J."/>
            <person name="Barry K."/>
            <person name="Miller A.N."/>
            <person name="Grigoriev I.V."/>
            <person name="Debuchy R."/>
            <person name="Gladieux P."/>
            <person name="Thoren M.H."/>
            <person name="Johannesson H."/>
        </authorList>
    </citation>
    <scope>NUCLEOTIDE SEQUENCE</scope>
    <source>
        <strain evidence="2">CBS 118394</strain>
    </source>
</reference>
<keyword evidence="3" id="KW-1185">Reference proteome</keyword>
<evidence type="ECO:0000256" key="1">
    <source>
        <dbReference type="ARBA" id="ARBA00022679"/>
    </source>
</evidence>
<keyword evidence="1" id="KW-0808">Transferase</keyword>
<proteinExistence type="predicted"/>
<dbReference type="PANTHER" id="PTHR43861:SF3">
    <property type="entry name" value="PUTATIVE (AFU_ORTHOLOGUE AFUA_2G14390)-RELATED"/>
    <property type="match status" value="1"/>
</dbReference>
<evidence type="ECO:0000313" key="3">
    <source>
        <dbReference type="Proteomes" id="UP001283341"/>
    </source>
</evidence>
<dbReference type="Pfam" id="PF13489">
    <property type="entry name" value="Methyltransf_23"/>
    <property type="match status" value="1"/>
</dbReference>
<protein>
    <submittedName>
        <fullName evidence="2">S-adenosyl-L-methionine-dependent methyltransferase</fullName>
    </submittedName>
</protein>
<keyword evidence="2" id="KW-0489">Methyltransferase</keyword>
<dbReference type="EMBL" id="JAUEDM010000009">
    <property type="protein sequence ID" value="KAK3312454.1"/>
    <property type="molecule type" value="Genomic_DNA"/>
</dbReference>
<dbReference type="Gene3D" id="3.40.50.150">
    <property type="entry name" value="Vaccinia Virus protein VP39"/>
    <property type="match status" value="1"/>
</dbReference>
<accession>A0AAE0LZC5</accession>
<name>A0AAE0LZC5_9PEZI</name>
<dbReference type="SUPFAM" id="SSF53335">
    <property type="entry name" value="S-adenosyl-L-methionine-dependent methyltransferases"/>
    <property type="match status" value="1"/>
</dbReference>
<organism evidence="2 3">
    <name type="scientific">Apodospora peruviana</name>
    <dbReference type="NCBI Taxonomy" id="516989"/>
    <lineage>
        <taxon>Eukaryota</taxon>
        <taxon>Fungi</taxon>
        <taxon>Dikarya</taxon>
        <taxon>Ascomycota</taxon>
        <taxon>Pezizomycotina</taxon>
        <taxon>Sordariomycetes</taxon>
        <taxon>Sordariomycetidae</taxon>
        <taxon>Sordariales</taxon>
        <taxon>Lasiosphaeriaceae</taxon>
        <taxon>Apodospora</taxon>
    </lineage>
</organism>
<gene>
    <name evidence="2" type="ORF">B0H66DRAFT_570679</name>
</gene>
<dbReference type="InterPro" id="IPR029063">
    <property type="entry name" value="SAM-dependent_MTases_sf"/>
</dbReference>
<comment type="caution">
    <text evidence="2">The sequence shown here is derived from an EMBL/GenBank/DDBJ whole genome shotgun (WGS) entry which is preliminary data.</text>
</comment>
<dbReference type="PANTHER" id="PTHR43861">
    <property type="entry name" value="TRANS-ACONITATE 2-METHYLTRANSFERASE-RELATED"/>
    <property type="match status" value="1"/>
</dbReference>
<sequence>MTSNTSTATNKDSRFNAEATNWDANPFVQAATVHAHKALLSRLPPPEELATYDVLEMGCGTGLLSLLLAPSARSLTAVDAAEGMINVLKSKLATSHAHLSNKVVPVHALLEDPDDDRIQFDPASSTGREKKRRFDLITSHLVLHHIPDPLSAVLTTMYGCLKPGTGRVMLTDFENFGPEARRFHAESKMAEVERDGIGRDEMRELMEAAGFVDVKIEVAFEMDKQVEREPGSGIKGGPILRFPFLVCEGRRP</sequence>